<dbReference type="EMBL" id="SNRW01041779">
    <property type="protein sequence ID" value="KAA6335504.1"/>
    <property type="molecule type" value="Genomic_DNA"/>
</dbReference>
<dbReference type="OrthoDB" id="27214at2759"/>
<evidence type="ECO:0000313" key="2">
    <source>
        <dbReference type="Proteomes" id="UP000324800"/>
    </source>
</evidence>
<comment type="caution">
    <text evidence="1">The sequence shown here is derived from an EMBL/GenBank/DDBJ whole genome shotgun (WGS) entry which is preliminary data.</text>
</comment>
<feature type="non-terminal residue" evidence="1">
    <location>
        <position position="198"/>
    </location>
</feature>
<proteinExistence type="predicted"/>
<dbReference type="Proteomes" id="UP000324800">
    <property type="component" value="Unassembled WGS sequence"/>
</dbReference>
<organism evidence="1 2">
    <name type="scientific">Streblomastix strix</name>
    <dbReference type="NCBI Taxonomy" id="222440"/>
    <lineage>
        <taxon>Eukaryota</taxon>
        <taxon>Metamonada</taxon>
        <taxon>Preaxostyla</taxon>
        <taxon>Oxymonadida</taxon>
        <taxon>Streblomastigidae</taxon>
        <taxon>Streblomastix</taxon>
    </lineage>
</organism>
<gene>
    <name evidence="1" type="ORF">EZS28_052957</name>
</gene>
<dbReference type="Gene3D" id="3.90.226.10">
    <property type="entry name" value="2-enoyl-CoA Hydratase, Chain A, domain 1"/>
    <property type="match status" value="1"/>
</dbReference>
<name>A0A5J4RPE1_9EUKA</name>
<sequence>MPMDYVRSPISKILLTIDDVLVEQYGIQGNEIKVDEKTGEVIRFYNQQEGHQRIVKYTDGNGIKQTSTVQLTKKALFYSGHTDKLREISKDWKLRRRTIWQPKDVTVLVEGSCISACDVFTKLVQEKKLARIVAVSNFGGVQYGARYNTGTAGGSSVYNSASFDAVYEYFLYNRDLFEMMGITEDDFPGQFYRYGTEL</sequence>
<evidence type="ECO:0000313" key="1">
    <source>
        <dbReference type="EMBL" id="KAA6335504.1"/>
    </source>
</evidence>
<reference evidence="1 2" key="1">
    <citation type="submission" date="2019-03" db="EMBL/GenBank/DDBJ databases">
        <title>Single cell metagenomics reveals metabolic interactions within the superorganism composed of flagellate Streblomastix strix and complex community of Bacteroidetes bacteria on its surface.</title>
        <authorList>
            <person name="Treitli S.C."/>
            <person name="Kolisko M."/>
            <person name="Husnik F."/>
            <person name="Keeling P."/>
            <person name="Hampl V."/>
        </authorList>
    </citation>
    <scope>NUCLEOTIDE SEQUENCE [LARGE SCALE GENOMIC DNA]</scope>
    <source>
        <strain evidence="1">ST1C</strain>
    </source>
</reference>
<accession>A0A5J4RPE1</accession>
<dbReference type="AlphaFoldDB" id="A0A5J4RPE1"/>
<protein>
    <submittedName>
        <fullName evidence="1">Uncharacterized protein</fullName>
    </submittedName>
</protein>